<evidence type="ECO:0000313" key="1">
    <source>
        <dbReference type="EMBL" id="CAJ0599010.1"/>
    </source>
</evidence>
<gene>
    <name evidence="1" type="ORF">CYNAS_LOCUS10993</name>
</gene>
<organism evidence="1 2">
    <name type="scientific">Cylicocyclus nassatus</name>
    <name type="common">Nematode worm</name>
    <dbReference type="NCBI Taxonomy" id="53992"/>
    <lineage>
        <taxon>Eukaryota</taxon>
        <taxon>Metazoa</taxon>
        <taxon>Ecdysozoa</taxon>
        <taxon>Nematoda</taxon>
        <taxon>Chromadorea</taxon>
        <taxon>Rhabditida</taxon>
        <taxon>Rhabditina</taxon>
        <taxon>Rhabditomorpha</taxon>
        <taxon>Strongyloidea</taxon>
        <taxon>Strongylidae</taxon>
        <taxon>Cylicocyclus</taxon>
    </lineage>
</organism>
<protein>
    <submittedName>
        <fullName evidence="1">Uncharacterized protein</fullName>
    </submittedName>
</protein>
<proteinExistence type="predicted"/>
<dbReference type="EMBL" id="CATQJL010000223">
    <property type="protein sequence ID" value="CAJ0599010.1"/>
    <property type="molecule type" value="Genomic_DNA"/>
</dbReference>
<dbReference type="AlphaFoldDB" id="A0AA36GVN5"/>
<evidence type="ECO:0000313" key="2">
    <source>
        <dbReference type="Proteomes" id="UP001176961"/>
    </source>
</evidence>
<dbReference type="Proteomes" id="UP001176961">
    <property type="component" value="Unassembled WGS sequence"/>
</dbReference>
<accession>A0AA36GVN5</accession>
<name>A0AA36GVN5_CYLNA</name>
<reference evidence="1" key="1">
    <citation type="submission" date="2023-07" db="EMBL/GenBank/DDBJ databases">
        <authorList>
            <consortium name="CYATHOMIX"/>
        </authorList>
    </citation>
    <scope>NUCLEOTIDE SEQUENCE</scope>
    <source>
        <strain evidence="1">N/A</strain>
    </source>
</reference>
<sequence length="104" mass="12009">MSKYEKASSSYTTHGNNYDMFDATCNGRVAILTSPTSRGPRTMPIPMQPTYHFAMLISYARSLHGADMQTIMPRRRSQSNDRMFLQRIHRRTRDAHVLLWAVTT</sequence>
<keyword evidence="2" id="KW-1185">Reference proteome</keyword>
<comment type="caution">
    <text evidence="1">The sequence shown here is derived from an EMBL/GenBank/DDBJ whole genome shotgun (WGS) entry which is preliminary data.</text>
</comment>